<gene>
    <name evidence="1" type="ORF">GCM10010140_26840</name>
</gene>
<evidence type="ECO:0008006" key="3">
    <source>
        <dbReference type="Google" id="ProtNLM"/>
    </source>
</evidence>
<evidence type="ECO:0000313" key="1">
    <source>
        <dbReference type="EMBL" id="GGP95440.1"/>
    </source>
</evidence>
<proteinExistence type="predicted"/>
<evidence type="ECO:0000313" key="2">
    <source>
        <dbReference type="Proteomes" id="UP000611554"/>
    </source>
</evidence>
<dbReference type="InterPro" id="IPR049803">
    <property type="entry name" value="RiPP_thiocil-like"/>
</dbReference>
<sequence length="56" mass="5619">MADKDIDLYAEEPEELSAEELADTNLLGTWSSAGCAGSASCPVSTTSSASSASSFG</sequence>
<accession>A0ABQ2QSJ0</accession>
<protein>
    <recommendedName>
        <fullName evidence="3">Thiocillin family RiPP</fullName>
    </recommendedName>
</protein>
<name>A0ABQ2QSJ0_9ACTN</name>
<comment type="caution">
    <text evidence="1">The sequence shown here is derived from an EMBL/GenBank/DDBJ whole genome shotgun (WGS) entry which is preliminary data.</text>
</comment>
<organism evidence="1 2">
    <name type="scientific">Streptosporangium pseudovulgare</name>
    <dbReference type="NCBI Taxonomy" id="35765"/>
    <lineage>
        <taxon>Bacteria</taxon>
        <taxon>Bacillati</taxon>
        <taxon>Actinomycetota</taxon>
        <taxon>Actinomycetes</taxon>
        <taxon>Streptosporangiales</taxon>
        <taxon>Streptosporangiaceae</taxon>
        <taxon>Streptosporangium</taxon>
    </lineage>
</organism>
<keyword evidence="2" id="KW-1185">Reference proteome</keyword>
<dbReference type="RefSeq" id="WP_189246791.1">
    <property type="nucleotide sequence ID" value="NZ_BMQJ01000005.1"/>
</dbReference>
<dbReference type="NCBIfam" id="NF033482">
    <property type="entry name" value="RiPP_thiocil"/>
    <property type="match status" value="1"/>
</dbReference>
<dbReference type="Proteomes" id="UP000611554">
    <property type="component" value="Unassembled WGS sequence"/>
</dbReference>
<dbReference type="EMBL" id="BMQJ01000005">
    <property type="protein sequence ID" value="GGP95440.1"/>
    <property type="molecule type" value="Genomic_DNA"/>
</dbReference>
<dbReference type="PROSITE" id="PS51257">
    <property type="entry name" value="PROKAR_LIPOPROTEIN"/>
    <property type="match status" value="1"/>
</dbReference>
<reference evidence="2" key="1">
    <citation type="journal article" date="2019" name="Int. J. Syst. Evol. Microbiol.">
        <title>The Global Catalogue of Microorganisms (GCM) 10K type strain sequencing project: providing services to taxonomists for standard genome sequencing and annotation.</title>
        <authorList>
            <consortium name="The Broad Institute Genomics Platform"/>
            <consortium name="The Broad Institute Genome Sequencing Center for Infectious Disease"/>
            <person name="Wu L."/>
            <person name="Ma J."/>
        </authorList>
    </citation>
    <scope>NUCLEOTIDE SEQUENCE [LARGE SCALE GENOMIC DNA]</scope>
    <source>
        <strain evidence="2">JCM 3115</strain>
    </source>
</reference>